<dbReference type="KEGG" id="dfl:DFE_1078"/>
<evidence type="ECO:0000313" key="1">
    <source>
        <dbReference type="EMBL" id="BBD07804.1"/>
    </source>
</evidence>
<reference evidence="1 2" key="1">
    <citation type="journal article" date="2018" name="Sci. Adv.">
        <title>Multi-heme cytochromes provide a pathway for survival in energy-limited environments.</title>
        <authorList>
            <person name="Deng X."/>
            <person name="Dohmae N."/>
            <person name="Nealson K.H."/>
            <person name="Hashimoto K."/>
            <person name="Okamoto A."/>
        </authorList>
    </citation>
    <scope>NUCLEOTIDE SEQUENCE [LARGE SCALE GENOMIC DNA]</scope>
    <source>
        <strain evidence="1 2">IS5</strain>
    </source>
</reference>
<evidence type="ECO:0000313" key="2">
    <source>
        <dbReference type="Proteomes" id="UP000269883"/>
    </source>
</evidence>
<dbReference type="AlphaFoldDB" id="A0A2Z6AX21"/>
<proteinExistence type="predicted"/>
<dbReference type="EMBL" id="AP017378">
    <property type="protein sequence ID" value="BBD07804.1"/>
    <property type="molecule type" value="Genomic_DNA"/>
</dbReference>
<dbReference type="Proteomes" id="UP000269883">
    <property type="component" value="Chromosome"/>
</dbReference>
<keyword evidence="2" id="KW-1185">Reference proteome</keyword>
<protein>
    <submittedName>
        <fullName evidence="1">Uncharacterized protein</fullName>
    </submittedName>
</protein>
<gene>
    <name evidence="1" type="ORF">DFE_1078</name>
</gene>
<organism evidence="1 2">
    <name type="scientific">Desulfovibrio ferrophilus</name>
    <dbReference type="NCBI Taxonomy" id="241368"/>
    <lineage>
        <taxon>Bacteria</taxon>
        <taxon>Pseudomonadati</taxon>
        <taxon>Thermodesulfobacteriota</taxon>
        <taxon>Desulfovibrionia</taxon>
        <taxon>Desulfovibrionales</taxon>
        <taxon>Desulfovibrionaceae</taxon>
        <taxon>Desulfovibrio</taxon>
    </lineage>
</organism>
<sequence length="215" mass="23617">MQFTSPYSNKEFTIPDEKLPAADRFSMKCPFTGKKILFLRVGDKIKVTATEQAREEAPAKSEKPALKLPQVEPDVYPPGSKVAFLFLQDGTWASSSQSFFQGRDYYVSTAADELEAIAKLRLNEYDILVAEDGAGSVRLQEEVASWPGGKRRAANVVLVGSQGQSNDPKAAFAKGVNAYLAQSDGAKASDLLEGALTGYELYYQMLEMARKQLEE</sequence>
<dbReference type="OrthoDB" id="5432773at2"/>
<accession>A0A2Z6AX21</accession>
<name>A0A2Z6AX21_9BACT</name>
<dbReference type="RefSeq" id="WP_126377376.1">
    <property type="nucleotide sequence ID" value="NZ_AP017378.1"/>
</dbReference>